<evidence type="ECO:0000256" key="8">
    <source>
        <dbReference type="PIRSR" id="PIRSR500134-1"/>
    </source>
</evidence>
<dbReference type="GO" id="GO:0003979">
    <property type="term" value="F:UDP-glucose 6-dehydrogenase activity"/>
    <property type="evidence" value="ECO:0007669"/>
    <property type="project" value="UniProtKB-EC"/>
</dbReference>
<dbReference type="SUPFAM" id="SSF51735">
    <property type="entry name" value="NAD(P)-binding Rossmann-fold domains"/>
    <property type="match status" value="1"/>
</dbReference>
<evidence type="ECO:0000259" key="11">
    <source>
        <dbReference type="SMART" id="SM00984"/>
    </source>
</evidence>
<feature type="binding site" evidence="10">
    <location>
        <position position="261"/>
    </location>
    <ligand>
        <name>NAD(+)</name>
        <dbReference type="ChEBI" id="CHEBI:57540"/>
    </ligand>
</feature>
<dbReference type="RefSeq" id="WP_113051807.1">
    <property type="nucleotide sequence ID" value="NZ_CP175536.1"/>
</dbReference>
<dbReference type="GO" id="GO:0000271">
    <property type="term" value="P:polysaccharide biosynthetic process"/>
    <property type="evidence" value="ECO:0007669"/>
    <property type="project" value="InterPro"/>
</dbReference>
<sequence length="443" mass="48040">MNIAVIGTGYVGLVSGVCFSEIGNQVICVDNNEAKVEMLNEGNVPIYEPGLKELMASNMKAGKLSFTSNIAEAISQSDIIFIAVGTPSLPSGEANLSYVEQVAIEIGSHIESYKIIVTKSTVPVGTNDRVRELISSISSQPFDVASVPEFLREGSAVNDTLNPDRIVIGTNSDRAIKSLKKLHRPLTENLIITDIRSAEMIKYASNAFLATKISFINEISNICEKVGADVTRVAEGMGYDKRIGASFLKAGIGYGGSCFPKDTQALIQIAGMVDYDFRLLKSVVQVNQDQRLHVIHKLEEALGSLKGKTIAVWGLAFKPETDDVRDAPAIDIIQHLSDAGAIIKAYDPIATANFRKEVDVASITWEEHPLHAAEGADALCVLTEWKEFAHIDLKELAKIMKDPIMIDGRNLYSAEQVQASNLQYYSVGRPGLTKLEGKAAAII</sequence>
<dbReference type="Pfam" id="PF03720">
    <property type="entry name" value="UDPG_MGDP_dh_C"/>
    <property type="match status" value="1"/>
</dbReference>
<dbReference type="InterPro" id="IPR036220">
    <property type="entry name" value="UDP-Glc/GDP-Man_DH_C_sf"/>
</dbReference>
<dbReference type="NCBIfam" id="TIGR03026">
    <property type="entry name" value="NDP-sugDHase"/>
    <property type="match status" value="1"/>
</dbReference>
<accession>A0A329R3C0</accession>
<evidence type="ECO:0000256" key="10">
    <source>
        <dbReference type="PIRSR" id="PIRSR500134-3"/>
    </source>
</evidence>
<comment type="similarity">
    <text evidence="2 7">Belongs to the UDP-glucose/GDP-mannose dehydrogenase family.</text>
</comment>
<reference evidence="12 13" key="1">
    <citation type="submission" date="2018-04" db="EMBL/GenBank/DDBJ databases">
        <title>Paenibacillus taichungensis Genome sequencing and assembly.</title>
        <authorList>
            <person name="Xu J."/>
            <person name="Rensing C."/>
            <person name="Mazhar H.S."/>
        </authorList>
    </citation>
    <scope>NUCLEOTIDE SEQUENCE [LARGE SCALE GENOMIC DNA]</scope>
    <source>
        <strain evidence="12 13">NC1</strain>
    </source>
</reference>
<feature type="binding site" evidence="9">
    <location>
        <position position="202"/>
    </location>
    <ligand>
        <name>substrate</name>
    </ligand>
</feature>
<dbReference type="PANTHER" id="PTHR43750">
    <property type="entry name" value="UDP-GLUCOSE 6-DEHYDROGENASE TUAD"/>
    <property type="match status" value="1"/>
</dbReference>
<evidence type="ECO:0000256" key="9">
    <source>
        <dbReference type="PIRSR" id="PIRSR500134-2"/>
    </source>
</evidence>
<evidence type="ECO:0000256" key="4">
    <source>
        <dbReference type="ARBA" id="ARBA00023002"/>
    </source>
</evidence>
<evidence type="ECO:0000256" key="6">
    <source>
        <dbReference type="ARBA" id="ARBA00047473"/>
    </source>
</evidence>
<dbReference type="EMBL" id="QEVW01000002">
    <property type="protein sequence ID" value="RAW19070.1"/>
    <property type="molecule type" value="Genomic_DNA"/>
</dbReference>
<evidence type="ECO:0000256" key="1">
    <source>
        <dbReference type="ARBA" id="ARBA00004701"/>
    </source>
</evidence>
<feature type="active site" description="Nucleophile" evidence="8">
    <location>
        <position position="258"/>
    </location>
</feature>
<dbReference type="InterPro" id="IPR014026">
    <property type="entry name" value="UDP-Glc/GDP-Man_DH_dimer"/>
</dbReference>
<feature type="binding site" evidence="10">
    <location>
        <position position="153"/>
    </location>
    <ligand>
        <name>NAD(+)</name>
        <dbReference type="ChEBI" id="CHEBI:57540"/>
    </ligand>
</feature>
<feature type="binding site" evidence="9">
    <location>
        <begin position="150"/>
        <end position="153"/>
    </location>
    <ligand>
        <name>substrate</name>
    </ligand>
</feature>
<feature type="domain" description="UDP-glucose/GDP-mannose dehydrogenase C-terminal" evidence="11">
    <location>
        <begin position="311"/>
        <end position="414"/>
    </location>
</feature>
<dbReference type="Proteomes" id="UP000250642">
    <property type="component" value="Unassembled WGS sequence"/>
</dbReference>
<protein>
    <recommendedName>
        <fullName evidence="3 7">UDP-glucose 6-dehydrogenase</fullName>
        <ecNumber evidence="3 7">1.1.1.22</ecNumber>
    </recommendedName>
</protein>
<evidence type="ECO:0000256" key="3">
    <source>
        <dbReference type="ARBA" id="ARBA00012954"/>
    </source>
</evidence>
<proteinExistence type="inferred from homology"/>
<dbReference type="InterPro" id="IPR008927">
    <property type="entry name" value="6-PGluconate_DH-like_C_sf"/>
</dbReference>
<dbReference type="Pfam" id="PF00984">
    <property type="entry name" value="UDPG_MGDP_dh"/>
    <property type="match status" value="1"/>
</dbReference>
<organism evidence="12 13">
    <name type="scientific">Paenibacillus taichungensis</name>
    <dbReference type="NCBI Taxonomy" id="484184"/>
    <lineage>
        <taxon>Bacteria</taxon>
        <taxon>Bacillati</taxon>
        <taxon>Bacillota</taxon>
        <taxon>Bacilli</taxon>
        <taxon>Bacillales</taxon>
        <taxon>Paenibacillaceae</taxon>
        <taxon>Paenibacillus</taxon>
    </lineage>
</organism>
<dbReference type="PIRSF" id="PIRSF000124">
    <property type="entry name" value="UDPglc_GDPman_dh"/>
    <property type="match status" value="1"/>
</dbReference>
<dbReference type="GO" id="GO:0051287">
    <property type="term" value="F:NAD binding"/>
    <property type="evidence" value="ECO:0007669"/>
    <property type="project" value="InterPro"/>
</dbReference>
<feature type="binding site" evidence="10">
    <location>
        <position position="35"/>
    </location>
    <ligand>
        <name>NAD(+)</name>
        <dbReference type="ChEBI" id="CHEBI:57540"/>
    </ligand>
</feature>
<dbReference type="InterPro" id="IPR036291">
    <property type="entry name" value="NAD(P)-bd_dom_sf"/>
</dbReference>
<comment type="pathway">
    <text evidence="1">Nucleotide-sugar biosynthesis; UDP-alpha-D-glucuronate biosynthesis; UDP-alpha-D-glucuronate from UDP-alpha-D-glucose: step 1/1.</text>
</comment>
<evidence type="ECO:0000313" key="13">
    <source>
        <dbReference type="Proteomes" id="UP000250642"/>
    </source>
</evidence>
<dbReference type="InterPro" id="IPR017476">
    <property type="entry name" value="UDP-Glc/GDP-Man"/>
</dbReference>
<dbReference type="InterPro" id="IPR028357">
    <property type="entry name" value="UDPglc_DH_bac"/>
</dbReference>
<dbReference type="SUPFAM" id="SSF48179">
    <property type="entry name" value="6-phosphogluconate dehydrogenase C-terminal domain-like"/>
    <property type="match status" value="1"/>
</dbReference>
<dbReference type="UniPathway" id="UPA00038">
    <property type="reaction ID" value="UER00491"/>
</dbReference>
<dbReference type="EC" id="1.1.1.22" evidence="3 7"/>
<keyword evidence="4 7" id="KW-0560">Oxidoreductase</keyword>
<dbReference type="InterPro" id="IPR014027">
    <property type="entry name" value="UDP-Glc/GDP-Man_DH_C"/>
</dbReference>
<comment type="catalytic activity">
    <reaction evidence="6 7">
        <text>UDP-alpha-D-glucose + 2 NAD(+) + H2O = UDP-alpha-D-glucuronate + 2 NADH + 3 H(+)</text>
        <dbReference type="Rhea" id="RHEA:23596"/>
        <dbReference type="ChEBI" id="CHEBI:15377"/>
        <dbReference type="ChEBI" id="CHEBI:15378"/>
        <dbReference type="ChEBI" id="CHEBI:57540"/>
        <dbReference type="ChEBI" id="CHEBI:57945"/>
        <dbReference type="ChEBI" id="CHEBI:58052"/>
        <dbReference type="ChEBI" id="CHEBI:58885"/>
        <dbReference type="EC" id="1.1.1.22"/>
    </reaction>
</comment>
<keyword evidence="5 7" id="KW-0520">NAD</keyword>
<feature type="binding site" evidence="10">
    <location>
        <position position="30"/>
    </location>
    <ligand>
        <name>NAD(+)</name>
        <dbReference type="ChEBI" id="CHEBI:57540"/>
    </ligand>
</feature>
<dbReference type="Gene3D" id="3.40.50.720">
    <property type="entry name" value="NAD(P)-binding Rossmann-like Domain"/>
    <property type="match status" value="2"/>
</dbReference>
<feature type="binding site" evidence="9">
    <location>
        <position position="318"/>
    </location>
    <ligand>
        <name>substrate</name>
    </ligand>
</feature>
<dbReference type="InterPro" id="IPR001732">
    <property type="entry name" value="UDP-Glc/GDP-Man_DH_N"/>
</dbReference>
<dbReference type="SMART" id="SM00984">
    <property type="entry name" value="UDPG_MGDP_dh_C"/>
    <property type="match status" value="1"/>
</dbReference>
<name>A0A329R3C0_9BACL</name>
<feature type="binding site" evidence="10">
    <location>
        <position position="121"/>
    </location>
    <ligand>
        <name>NAD(+)</name>
        <dbReference type="ChEBI" id="CHEBI:57540"/>
    </ligand>
</feature>
<dbReference type="PIRSF" id="PIRSF500134">
    <property type="entry name" value="UDPglc_DH_bac"/>
    <property type="match status" value="1"/>
</dbReference>
<evidence type="ECO:0000256" key="2">
    <source>
        <dbReference type="ARBA" id="ARBA00006601"/>
    </source>
</evidence>
<dbReference type="AlphaFoldDB" id="A0A329R3C0"/>
<comment type="caution">
    <text evidence="12">The sequence shown here is derived from an EMBL/GenBank/DDBJ whole genome shotgun (WGS) entry which is preliminary data.</text>
</comment>
<dbReference type="Gene3D" id="1.20.5.100">
    <property type="entry name" value="Cytochrome c1, transmembrane anchor, C-terminal"/>
    <property type="match status" value="1"/>
</dbReference>
<feature type="binding site" evidence="9">
    <location>
        <position position="255"/>
    </location>
    <ligand>
        <name>substrate</name>
    </ligand>
</feature>
<feature type="binding site" evidence="10">
    <location>
        <position position="86"/>
    </location>
    <ligand>
        <name>NAD(+)</name>
        <dbReference type="ChEBI" id="CHEBI:57540"/>
    </ligand>
</feature>
<evidence type="ECO:0000256" key="5">
    <source>
        <dbReference type="ARBA" id="ARBA00023027"/>
    </source>
</evidence>
<evidence type="ECO:0000313" key="12">
    <source>
        <dbReference type="EMBL" id="RAW19070.1"/>
    </source>
</evidence>
<dbReference type="Pfam" id="PF03721">
    <property type="entry name" value="UDPG_MGDP_dh_N"/>
    <property type="match status" value="1"/>
</dbReference>
<dbReference type="PANTHER" id="PTHR43750:SF3">
    <property type="entry name" value="UDP-GLUCOSE 6-DEHYDROGENASE TUAD"/>
    <property type="match status" value="1"/>
</dbReference>
<dbReference type="SUPFAM" id="SSF52413">
    <property type="entry name" value="UDP-glucose/GDP-mannose dehydrogenase C-terminal domain"/>
    <property type="match status" value="1"/>
</dbReference>
<dbReference type="GO" id="GO:0006065">
    <property type="term" value="P:UDP-glucuronate biosynthetic process"/>
    <property type="evidence" value="ECO:0007669"/>
    <property type="project" value="UniProtKB-UniPathway"/>
</dbReference>
<feature type="binding site" evidence="9">
    <location>
        <begin position="247"/>
        <end position="251"/>
    </location>
    <ligand>
        <name>substrate</name>
    </ligand>
</feature>
<evidence type="ECO:0000256" key="7">
    <source>
        <dbReference type="PIRNR" id="PIRNR000124"/>
    </source>
</evidence>
<gene>
    <name evidence="12" type="ORF">DC345_02730</name>
</gene>
<feature type="binding site" evidence="10">
    <location>
        <position position="325"/>
    </location>
    <ligand>
        <name>NAD(+)</name>
        <dbReference type="ChEBI" id="CHEBI:57540"/>
    </ligand>
</feature>